<feature type="compositionally biased region" description="Basic residues" evidence="1">
    <location>
        <begin position="77"/>
        <end position="97"/>
    </location>
</feature>
<dbReference type="EMBL" id="KL648640">
    <property type="protein sequence ID" value="KEY66890.1"/>
    <property type="molecule type" value="Genomic_DNA"/>
</dbReference>
<evidence type="ECO:0000313" key="3">
    <source>
        <dbReference type="EMBL" id="KEY66890.1"/>
    </source>
</evidence>
<dbReference type="Proteomes" id="UP000028045">
    <property type="component" value="Unassembled WGS sequence"/>
</dbReference>
<evidence type="ECO:0000259" key="2">
    <source>
        <dbReference type="Pfam" id="PF10056"/>
    </source>
</evidence>
<dbReference type="AlphaFoldDB" id="A0A084ANL1"/>
<gene>
    <name evidence="3" type="ORF">S7711_11224</name>
</gene>
<protein>
    <recommendedName>
        <fullName evidence="2">DUF2293 domain-containing protein</fullName>
    </recommendedName>
</protein>
<feature type="region of interest" description="Disordered" evidence="1">
    <location>
        <begin position="72"/>
        <end position="116"/>
    </location>
</feature>
<accession>A0A084ANL1</accession>
<feature type="domain" description="DUF2293" evidence="2">
    <location>
        <begin position="2"/>
        <end position="49"/>
    </location>
</feature>
<proteinExistence type="predicted"/>
<dbReference type="HOGENOM" id="CLU_2098420_0_0_1"/>
<evidence type="ECO:0000313" key="4">
    <source>
        <dbReference type="Proteomes" id="UP000028045"/>
    </source>
</evidence>
<organism evidence="3 4">
    <name type="scientific">Stachybotrys chartarum (strain CBS 109288 / IBT 7711)</name>
    <name type="common">Toxic black mold</name>
    <name type="synonym">Stilbospora chartarum</name>
    <dbReference type="NCBI Taxonomy" id="1280523"/>
    <lineage>
        <taxon>Eukaryota</taxon>
        <taxon>Fungi</taxon>
        <taxon>Dikarya</taxon>
        <taxon>Ascomycota</taxon>
        <taxon>Pezizomycotina</taxon>
        <taxon>Sordariomycetes</taxon>
        <taxon>Hypocreomycetidae</taxon>
        <taxon>Hypocreales</taxon>
        <taxon>Stachybotryaceae</taxon>
        <taxon>Stachybotrys</taxon>
    </lineage>
</organism>
<reference evidence="3 4" key="1">
    <citation type="journal article" date="2014" name="BMC Genomics">
        <title>Comparative genome sequencing reveals chemotype-specific gene clusters in the toxigenic black mold Stachybotrys.</title>
        <authorList>
            <person name="Semeiks J."/>
            <person name="Borek D."/>
            <person name="Otwinowski Z."/>
            <person name="Grishin N.V."/>
        </authorList>
    </citation>
    <scope>NUCLEOTIDE SEQUENCE [LARGE SCALE GENOMIC DNA]</scope>
    <source>
        <strain evidence="4">CBS 109288 / IBT 7711</strain>
    </source>
</reference>
<evidence type="ECO:0000256" key="1">
    <source>
        <dbReference type="SAM" id="MobiDB-lite"/>
    </source>
</evidence>
<keyword evidence="4" id="KW-1185">Reference proteome</keyword>
<dbReference type="InterPro" id="IPR018744">
    <property type="entry name" value="DUF2293"/>
</dbReference>
<sequence length="116" mass="13273">MDRKVRLAVAAHVRHCQTDYNKLIRETRDRVKARKAVSMDVSRKLQEWRVGLGKATNPITKVPPKKLARKLDEPRKAKPVMKKRTLNTTKSPRKRIEKHAAKAENAIGDVPSDQSK</sequence>
<dbReference type="Pfam" id="PF10056">
    <property type="entry name" value="DUF2293"/>
    <property type="match status" value="1"/>
</dbReference>
<dbReference type="OrthoDB" id="5381833at2759"/>
<name>A0A084ANL1_STACB</name>